<feature type="active site" description="Cysteine sulfenic acid (-SOH) intermediate; for peroxidase activity" evidence="13">
    <location>
        <position position="46"/>
    </location>
</feature>
<evidence type="ECO:0000313" key="15">
    <source>
        <dbReference type="EMBL" id="AQZ52753.1"/>
    </source>
</evidence>
<dbReference type="GO" id="GO:0045454">
    <property type="term" value="P:cell redox homeostasis"/>
    <property type="evidence" value="ECO:0007669"/>
    <property type="project" value="TreeGrafter"/>
</dbReference>
<evidence type="ECO:0000256" key="13">
    <source>
        <dbReference type="PIRSR" id="PIRSR000239-1"/>
    </source>
</evidence>
<dbReference type="GO" id="GO:0034599">
    <property type="term" value="P:cellular response to oxidative stress"/>
    <property type="evidence" value="ECO:0007669"/>
    <property type="project" value="TreeGrafter"/>
</dbReference>
<dbReference type="InterPro" id="IPR036249">
    <property type="entry name" value="Thioredoxin-like_sf"/>
</dbReference>
<dbReference type="OrthoDB" id="9812811at2"/>
<dbReference type="EMBL" id="CP020330">
    <property type="protein sequence ID" value="AQZ52753.1"/>
    <property type="molecule type" value="Genomic_DNA"/>
</dbReference>
<dbReference type="KEGG" id="mmed:Mame_03448"/>
<keyword evidence="16" id="KW-1185">Reference proteome</keyword>
<dbReference type="PANTHER" id="PTHR42801:SF4">
    <property type="entry name" value="AHPC_TSA FAMILY PROTEIN"/>
    <property type="match status" value="1"/>
</dbReference>
<keyword evidence="4 15" id="KW-0575">Peroxidase</keyword>
<keyword evidence="5" id="KW-0049">Antioxidant</keyword>
<protein>
    <recommendedName>
        <fullName evidence="3">thioredoxin-dependent peroxiredoxin</fullName>
        <ecNumber evidence="3">1.11.1.24</ecNumber>
    </recommendedName>
    <alternativeName>
        <fullName evidence="9">Thioredoxin peroxidase</fullName>
    </alternativeName>
    <alternativeName>
        <fullName evidence="11">Thioredoxin-dependent peroxiredoxin Bcp</fullName>
    </alternativeName>
</protein>
<dbReference type="Proteomes" id="UP000191135">
    <property type="component" value="Chromosome"/>
</dbReference>
<evidence type="ECO:0000256" key="10">
    <source>
        <dbReference type="ARBA" id="ARBA00038489"/>
    </source>
</evidence>
<evidence type="ECO:0000256" key="1">
    <source>
        <dbReference type="ARBA" id="ARBA00003330"/>
    </source>
</evidence>
<dbReference type="eggNOG" id="COG1225">
    <property type="taxonomic scope" value="Bacteria"/>
</dbReference>
<feature type="domain" description="Thioredoxin" evidence="14">
    <location>
        <begin position="4"/>
        <end position="155"/>
    </location>
</feature>
<reference evidence="15 16" key="1">
    <citation type="submission" date="2017-03" db="EMBL/GenBank/DDBJ databases">
        <title>Foreign affairs: Plasmid Transfer between Roseobacters and Rhizobia.</title>
        <authorList>
            <person name="Bartling P."/>
            <person name="Bunk B."/>
            <person name="Overmann J."/>
            <person name="Brinkmann H."/>
            <person name="Petersen J."/>
        </authorList>
    </citation>
    <scope>NUCLEOTIDE SEQUENCE [LARGE SCALE GENOMIC DNA]</scope>
    <source>
        <strain evidence="15 16">MACL11</strain>
    </source>
</reference>
<evidence type="ECO:0000256" key="8">
    <source>
        <dbReference type="ARBA" id="ARBA00023284"/>
    </source>
</evidence>
<dbReference type="PANTHER" id="PTHR42801">
    <property type="entry name" value="THIOREDOXIN-DEPENDENT PEROXIDE REDUCTASE"/>
    <property type="match status" value="1"/>
</dbReference>
<dbReference type="InterPro" id="IPR050924">
    <property type="entry name" value="Peroxiredoxin_BCP/PrxQ"/>
</dbReference>
<evidence type="ECO:0000256" key="2">
    <source>
        <dbReference type="ARBA" id="ARBA00011245"/>
    </source>
</evidence>
<evidence type="ECO:0000256" key="12">
    <source>
        <dbReference type="ARBA" id="ARBA00049091"/>
    </source>
</evidence>
<comment type="similarity">
    <text evidence="10">Belongs to the peroxiredoxin family. BCP/PrxQ subfamily.</text>
</comment>
<keyword evidence="7" id="KW-1015">Disulfide bond</keyword>
<evidence type="ECO:0000256" key="4">
    <source>
        <dbReference type="ARBA" id="ARBA00022559"/>
    </source>
</evidence>
<name>A0A1U9Z4W2_9HYPH</name>
<dbReference type="NCBIfam" id="NF006960">
    <property type="entry name" value="PRK09437.1"/>
    <property type="match status" value="1"/>
</dbReference>
<keyword evidence="6 15" id="KW-0560">Oxidoreductase</keyword>
<evidence type="ECO:0000256" key="5">
    <source>
        <dbReference type="ARBA" id="ARBA00022862"/>
    </source>
</evidence>
<dbReference type="GO" id="GO:0005737">
    <property type="term" value="C:cytoplasm"/>
    <property type="evidence" value="ECO:0007669"/>
    <property type="project" value="TreeGrafter"/>
</dbReference>
<evidence type="ECO:0000256" key="11">
    <source>
        <dbReference type="ARBA" id="ARBA00042639"/>
    </source>
</evidence>
<dbReference type="SUPFAM" id="SSF52833">
    <property type="entry name" value="Thioredoxin-like"/>
    <property type="match status" value="1"/>
</dbReference>
<evidence type="ECO:0000256" key="9">
    <source>
        <dbReference type="ARBA" id="ARBA00032824"/>
    </source>
</evidence>
<gene>
    <name evidence="15" type="primary">bcp</name>
    <name evidence="15" type="ORF">Mame_03448</name>
</gene>
<accession>A0A1U9Z4W2</accession>
<dbReference type="PIRSF" id="PIRSF000239">
    <property type="entry name" value="AHPC"/>
    <property type="match status" value="1"/>
</dbReference>
<dbReference type="InterPro" id="IPR013766">
    <property type="entry name" value="Thioredoxin_domain"/>
</dbReference>
<dbReference type="STRING" id="1122214.Mame_03448"/>
<evidence type="ECO:0000259" key="14">
    <source>
        <dbReference type="PROSITE" id="PS51352"/>
    </source>
</evidence>
<comment type="catalytic activity">
    <reaction evidence="12">
        <text>a hydroperoxide + [thioredoxin]-dithiol = an alcohol + [thioredoxin]-disulfide + H2O</text>
        <dbReference type="Rhea" id="RHEA:62620"/>
        <dbReference type="Rhea" id="RHEA-COMP:10698"/>
        <dbReference type="Rhea" id="RHEA-COMP:10700"/>
        <dbReference type="ChEBI" id="CHEBI:15377"/>
        <dbReference type="ChEBI" id="CHEBI:29950"/>
        <dbReference type="ChEBI" id="CHEBI:30879"/>
        <dbReference type="ChEBI" id="CHEBI:35924"/>
        <dbReference type="ChEBI" id="CHEBI:50058"/>
        <dbReference type="EC" id="1.11.1.24"/>
    </reaction>
</comment>
<evidence type="ECO:0000313" key="16">
    <source>
        <dbReference type="Proteomes" id="UP000191135"/>
    </source>
</evidence>
<comment type="function">
    <text evidence="1">Thiol-specific peroxidase that catalyzes the reduction of hydrogen peroxide and organic hydroperoxides to water and alcohols, respectively. Plays a role in cell protection against oxidative stress by detoxifying peroxides and as sensor of hydrogen peroxide-mediated signaling events.</text>
</comment>
<dbReference type="AlphaFoldDB" id="A0A1U9Z4W2"/>
<keyword evidence="8" id="KW-0676">Redox-active center</keyword>
<dbReference type="FunFam" id="3.40.30.10:FF:000007">
    <property type="entry name" value="Thioredoxin-dependent thiol peroxidase"/>
    <property type="match status" value="1"/>
</dbReference>
<dbReference type="GO" id="GO:0008379">
    <property type="term" value="F:thioredoxin peroxidase activity"/>
    <property type="evidence" value="ECO:0007669"/>
    <property type="project" value="TreeGrafter"/>
</dbReference>
<dbReference type="InterPro" id="IPR024706">
    <property type="entry name" value="Peroxiredoxin_AhpC-typ"/>
</dbReference>
<evidence type="ECO:0000256" key="6">
    <source>
        <dbReference type="ARBA" id="ARBA00023002"/>
    </source>
</evidence>
<evidence type="ECO:0000256" key="3">
    <source>
        <dbReference type="ARBA" id="ARBA00013017"/>
    </source>
</evidence>
<dbReference type="RefSeq" id="WP_018066376.1">
    <property type="nucleotide sequence ID" value="NZ_AQWH01000022.1"/>
</dbReference>
<dbReference type="InterPro" id="IPR000866">
    <property type="entry name" value="AhpC/TSA"/>
</dbReference>
<comment type="subunit">
    <text evidence="2">Monomer.</text>
</comment>
<dbReference type="Gene3D" id="3.40.30.10">
    <property type="entry name" value="Glutaredoxin"/>
    <property type="match status" value="1"/>
</dbReference>
<dbReference type="PROSITE" id="PS51352">
    <property type="entry name" value="THIOREDOXIN_2"/>
    <property type="match status" value="1"/>
</dbReference>
<sequence length="155" mass="16818">MTELTEGDKAPAFSLPISEEETFTLSDAKGKNLVLYFYPKDDTKGCTVEAIAFTALAESFEKANTIVLGVSPDGLKSHAKFAKKHDLSVLLGADEDHAVAEAYGVWKEKSMYGKTYMGTERSTFLIAPDGTLKRIWRKVKADGHAEAVLEAVNGG</sequence>
<proteinExistence type="inferred from homology"/>
<dbReference type="EC" id="1.11.1.24" evidence="3"/>
<dbReference type="CDD" id="cd03017">
    <property type="entry name" value="PRX_BCP"/>
    <property type="match status" value="1"/>
</dbReference>
<evidence type="ECO:0000256" key="7">
    <source>
        <dbReference type="ARBA" id="ARBA00023157"/>
    </source>
</evidence>
<organism evidence="15 16">
    <name type="scientific">Martelella mediterranea DSM 17316</name>
    <dbReference type="NCBI Taxonomy" id="1122214"/>
    <lineage>
        <taxon>Bacteria</taxon>
        <taxon>Pseudomonadati</taxon>
        <taxon>Pseudomonadota</taxon>
        <taxon>Alphaproteobacteria</taxon>
        <taxon>Hyphomicrobiales</taxon>
        <taxon>Aurantimonadaceae</taxon>
        <taxon>Martelella</taxon>
    </lineage>
</organism>
<dbReference type="Pfam" id="PF00578">
    <property type="entry name" value="AhpC-TSA"/>
    <property type="match status" value="1"/>
</dbReference>